<feature type="transmembrane region" description="Helical" evidence="6">
    <location>
        <begin position="239"/>
        <end position="259"/>
    </location>
</feature>
<evidence type="ECO:0000256" key="3">
    <source>
        <dbReference type="ARBA" id="ARBA00022692"/>
    </source>
</evidence>
<dbReference type="InterPro" id="IPR030184">
    <property type="entry name" value="WAT1-related"/>
</dbReference>
<name>A0AAP0G2M2_9ASPA</name>
<comment type="similarity">
    <text evidence="2 6">Belongs to the drug/metabolite transporter (DMT) superfamily. Plant drug/metabolite exporter (P-DME) (TC 2.A.7.4) family.</text>
</comment>
<dbReference type="Proteomes" id="UP001418222">
    <property type="component" value="Unassembled WGS sequence"/>
</dbReference>
<keyword evidence="5 6" id="KW-0472">Membrane</keyword>
<evidence type="ECO:0000256" key="1">
    <source>
        <dbReference type="ARBA" id="ARBA00004141"/>
    </source>
</evidence>
<evidence type="ECO:0000313" key="8">
    <source>
        <dbReference type="EMBL" id="KAK8934685.1"/>
    </source>
</evidence>
<dbReference type="EMBL" id="JBBWWQ010000012">
    <property type="protein sequence ID" value="KAK8934685.1"/>
    <property type="molecule type" value="Genomic_DNA"/>
</dbReference>
<evidence type="ECO:0000256" key="6">
    <source>
        <dbReference type="RuleBase" id="RU363077"/>
    </source>
</evidence>
<feature type="transmembrane region" description="Helical" evidence="6">
    <location>
        <begin position="12"/>
        <end position="34"/>
    </location>
</feature>
<dbReference type="InterPro" id="IPR037185">
    <property type="entry name" value="EmrE-like"/>
</dbReference>
<feature type="transmembrane region" description="Helical" evidence="6">
    <location>
        <begin position="40"/>
        <end position="62"/>
    </location>
</feature>
<evidence type="ECO:0000313" key="9">
    <source>
        <dbReference type="Proteomes" id="UP001418222"/>
    </source>
</evidence>
<accession>A0AAP0G2M2</accession>
<dbReference type="GO" id="GO:0022857">
    <property type="term" value="F:transmembrane transporter activity"/>
    <property type="evidence" value="ECO:0007669"/>
    <property type="project" value="InterPro"/>
</dbReference>
<evidence type="ECO:0000259" key="7">
    <source>
        <dbReference type="Pfam" id="PF00892"/>
    </source>
</evidence>
<protein>
    <recommendedName>
        <fullName evidence="6">WAT1-related protein</fullName>
    </recommendedName>
</protein>
<dbReference type="PANTHER" id="PTHR31218">
    <property type="entry name" value="WAT1-RELATED PROTEIN"/>
    <property type="match status" value="1"/>
</dbReference>
<evidence type="ECO:0000256" key="2">
    <source>
        <dbReference type="ARBA" id="ARBA00007635"/>
    </source>
</evidence>
<sequence length="346" mass="37396">MVLSSSFEDVLVIAGLVAVEGLLGFYTIFLSRILELGLSPVFLVVAGTFVGGVFLIPFAVLLERKKWPAKITPAMVFQLVLISLGGVTMFQGLLLLGIKRTTPIVASITPNLIPGFVFIIAALLRLEKFSIRCKYSQAKVLGTIVCLGGAIAMSILQNRTSSSKHLLLPGESVNWIFGCLFLLAAIIIVSFIMVLQATTMVTFPAPFSICVITSLLGSFLTGSLQILVEGKIDVGTPDLSIFIIFLVVSESIISSACGVYQIWCMSKKGPLLVSIFSPIQTVSATVLSLMLFGQSIKLGSAIGMLFMVIGLYVFLWAKRKEHYEPVESSKIDAQNTPFDMENPLLS</sequence>
<evidence type="ECO:0000256" key="5">
    <source>
        <dbReference type="ARBA" id="ARBA00023136"/>
    </source>
</evidence>
<feature type="transmembrane region" description="Helical" evidence="6">
    <location>
        <begin position="207"/>
        <end position="227"/>
    </location>
</feature>
<feature type="transmembrane region" description="Helical" evidence="6">
    <location>
        <begin position="74"/>
        <end position="98"/>
    </location>
</feature>
<organism evidence="8 9">
    <name type="scientific">Platanthera zijinensis</name>
    <dbReference type="NCBI Taxonomy" id="2320716"/>
    <lineage>
        <taxon>Eukaryota</taxon>
        <taxon>Viridiplantae</taxon>
        <taxon>Streptophyta</taxon>
        <taxon>Embryophyta</taxon>
        <taxon>Tracheophyta</taxon>
        <taxon>Spermatophyta</taxon>
        <taxon>Magnoliopsida</taxon>
        <taxon>Liliopsida</taxon>
        <taxon>Asparagales</taxon>
        <taxon>Orchidaceae</taxon>
        <taxon>Orchidoideae</taxon>
        <taxon>Orchideae</taxon>
        <taxon>Orchidinae</taxon>
        <taxon>Platanthera</taxon>
    </lineage>
</organism>
<feature type="transmembrane region" description="Helical" evidence="6">
    <location>
        <begin position="104"/>
        <end position="126"/>
    </location>
</feature>
<proteinExistence type="inferred from homology"/>
<keyword evidence="4 6" id="KW-1133">Transmembrane helix</keyword>
<keyword evidence="9" id="KW-1185">Reference proteome</keyword>
<dbReference type="InterPro" id="IPR000620">
    <property type="entry name" value="EamA_dom"/>
</dbReference>
<reference evidence="8 9" key="1">
    <citation type="journal article" date="2022" name="Nat. Plants">
        <title>Genomes of leafy and leafless Platanthera orchids illuminate the evolution of mycoheterotrophy.</title>
        <authorList>
            <person name="Li M.H."/>
            <person name="Liu K.W."/>
            <person name="Li Z."/>
            <person name="Lu H.C."/>
            <person name="Ye Q.L."/>
            <person name="Zhang D."/>
            <person name="Wang J.Y."/>
            <person name="Li Y.F."/>
            <person name="Zhong Z.M."/>
            <person name="Liu X."/>
            <person name="Yu X."/>
            <person name="Liu D.K."/>
            <person name="Tu X.D."/>
            <person name="Liu B."/>
            <person name="Hao Y."/>
            <person name="Liao X.Y."/>
            <person name="Jiang Y.T."/>
            <person name="Sun W.H."/>
            <person name="Chen J."/>
            <person name="Chen Y.Q."/>
            <person name="Ai Y."/>
            <person name="Zhai J.W."/>
            <person name="Wu S.S."/>
            <person name="Zhou Z."/>
            <person name="Hsiao Y.Y."/>
            <person name="Wu W.L."/>
            <person name="Chen Y.Y."/>
            <person name="Lin Y.F."/>
            <person name="Hsu J.L."/>
            <person name="Li C.Y."/>
            <person name="Wang Z.W."/>
            <person name="Zhao X."/>
            <person name="Zhong W.Y."/>
            <person name="Ma X.K."/>
            <person name="Ma L."/>
            <person name="Huang J."/>
            <person name="Chen G.Z."/>
            <person name="Huang M.Z."/>
            <person name="Huang L."/>
            <person name="Peng D.H."/>
            <person name="Luo Y.B."/>
            <person name="Zou S.Q."/>
            <person name="Chen S.P."/>
            <person name="Lan S."/>
            <person name="Tsai W.C."/>
            <person name="Van de Peer Y."/>
            <person name="Liu Z.J."/>
        </authorList>
    </citation>
    <scope>NUCLEOTIDE SEQUENCE [LARGE SCALE GENOMIC DNA]</scope>
    <source>
        <strain evidence="8">Lor287</strain>
    </source>
</reference>
<dbReference type="AlphaFoldDB" id="A0AAP0G2M2"/>
<comment type="subcellular location">
    <subcellularLocation>
        <location evidence="1 6">Membrane</location>
        <topology evidence="1 6">Multi-pass membrane protein</topology>
    </subcellularLocation>
</comment>
<feature type="transmembrane region" description="Helical" evidence="6">
    <location>
        <begin position="138"/>
        <end position="155"/>
    </location>
</feature>
<feature type="transmembrane region" description="Helical" evidence="6">
    <location>
        <begin position="298"/>
        <end position="317"/>
    </location>
</feature>
<comment type="caution">
    <text evidence="8">The sequence shown here is derived from an EMBL/GenBank/DDBJ whole genome shotgun (WGS) entry which is preliminary data.</text>
</comment>
<feature type="transmembrane region" description="Helical" evidence="6">
    <location>
        <begin position="175"/>
        <end position="195"/>
    </location>
</feature>
<evidence type="ECO:0000256" key="4">
    <source>
        <dbReference type="ARBA" id="ARBA00022989"/>
    </source>
</evidence>
<keyword evidence="3 6" id="KW-0812">Transmembrane</keyword>
<feature type="transmembrane region" description="Helical" evidence="6">
    <location>
        <begin position="271"/>
        <end position="292"/>
    </location>
</feature>
<feature type="domain" description="EamA" evidence="7">
    <location>
        <begin position="23"/>
        <end position="153"/>
    </location>
</feature>
<dbReference type="GO" id="GO:0016020">
    <property type="term" value="C:membrane"/>
    <property type="evidence" value="ECO:0007669"/>
    <property type="project" value="UniProtKB-SubCell"/>
</dbReference>
<gene>
    <name evidence="8" type="ORF">KSP39_PZI014834</name>
</gene>
<dbReference type="Pfam" id="PF00892">
    <property type="entry name" value="EamA"/>
    <property type="match status" value="1"/>
</dbReference>
<dbReference type="SUPFAM" id="SSF103481">
    <property type="entry name" value="Multidrug resistance efflux transporter EmrE"/>
    <property type="match status" value="1"/>
</dbReference>